<sequence length="72" mass="8160">MPSDGYTVTVPRTKVHRDGDCHRAVHVWIYCESTRELLLQRHADYKDSRTGQWDISSAGHISVGDSSLSFAR</sequence>
<keyword evidence="2" id="KW-1185">Reference proteome</keyword>
<organism evidence="1">
    <name type="scientific">Triticum aestivum</name>
    <name type="common">Wheat</name>
    <dbReference type="NCBI Taxonomy" id="4565"/>
    <lineage>
        <taxon>Eukaryota</taxon>
        <taxon>Viridiplantae</taxon>
        <taxon>Streptophyta</taxon>
        <taxon>Embryophyta</taxon>
        <taxon>Tracheophyta</taxon>
        <taxon>Spermatophyta</taxon>
        <taxon>Magnoliopsida</taxon>
        <taxon>Liliopsida</taxon>
        <taxon>Poales</taxon>
        <taxon>Poaceae</taxon>
        <taxon>BOP clade</taxon>
        <taxon>Pooideae</taxon>
        <taxon>Triticodae</taxon>
        <taxon>Triticeae</taxon>
        <taxon>Triticinae</taxon>
        <taxon>Triticum</taxon>
    </lineage>
</organism>
<protein>
    <recommendedName>
        <fullName evidence="3">Nudix hydrolase domain-containing protein</fullName>
    </recommendedName>
</protein>
<dbReference type="Gramene" id="TraesSTA5A03G02712440.1">
    <property type="protein sequence ID" value="TraesSTA5A03G02712440.1"/>
    <property type="gene ID" value="TraesSTA5A03G02712440"/>
</dbReference>
<dbReference type="PANTHER" id="PTHR10885">
    <property type="entry name" value="ISOPENTENYL-DIPHOSPHATE DELTA-ISOMERASE"/>
    <property type="match status" value="1"/>
</dbReference>
<reference evidence="1" key="1">
    <citation type="submission" date="2018-08" db="EMBL/GenBank/DDBJ databases">
        <authorList>
            <person name="Rossello M."/>
        </authorList>
    </citation>
    <scope>NUCLEOTIDE SEQUENCE [LARGE SCALE GENOMIC DNA]</scope>
    <source>
        <strain evidence="1">cv. Chinese Spring</strain>
    </source>
</reference>
<proteinExistence type="predicted"/>
<dbReference type="Gramene" id="TraesCAD_scaffold_026410_01G000100.1">
    <property type="protein sequence ID" value="TraesCAD_scaffold_026410_01G000100.1"/>
    <property type="gene ID" value="TraesCAD_scaffold_026410_01G000100"/>
</dbReference>
<dbReference type="Gramene" id="TraesJUL5A03G02740790.1">
    <property type="protein sequence ID" value="TraesJUL5A03G02740790.1"/>
    <property type="gene ID" value="TraesJUL5A03G02740790"/>
</dbReference>
<dbReference type="Gramene" id="TraesROB_scaffold_112445_01G000100.1">
    <property type="protein sequence ID" value="TraesROB_scaffold_112445_01G000100.1"/>
    <property type="gene ID" value="TraesROB_scaffold_112445_01G000100"/>
</dbReference>
<dbReference type="STRING" id="4565.A0A3B6KNU9"/>
<dbReference type="SMR" id="A0A3B6KNU9"/>
<dbReference type="Gene3D" id="3.90.79.10">
    <property type="entry name" value="Nucleoside Triphosphate Pyrophosphohydrolase"/>
    <property type="match status" value="1"/>
</dbReference>
<dbReference type="OMA" id="HRDADWH"/>
<dbReference type="AlphaFoldDB" id="A0A3B6KNU9"/>
<dbReference type="PANTHER" id="PTHR10885:SF20">
    <property type="entry name" value="NUDIX HYDROLASE DOMAIN-CONTAINING PROTEIN"/>
    <property type="match status" value="1"/>
</dbReference>
<accession>A0A3B6KNU9</accession>
<dbReference type="Gramene" id="TraesMAC5A03G02720000.1">
    <property type="protein sequence ID" value="TraesMAC5A03G02720000.1"/>
    <property type="gene ID" value="TraesMAC5A03G02720000"/>
</dbReference>
<dbReference type="Gramene" id="TraesKAR5A01G0344110.1">
    <property type="protein sequence ID" value="cds.TraesKAR5A01G0344110.1"/>
    <property type="gene ID" value="TraesKAR5A01G0344110"/>
</dbReference>
<dbReference type="Gramene" id="TraesCS5A03G0880500.1">
    <property type="protein sequence ID" value="TraesCS5A03G0880500.1.CDS"/>
    <property type="gene ID" value="TraesCS5A03G0880500"/>
</dbReference>
<reference evidence="1" key="2">
    <citation type="submission" date="2018-10" db="UniProtKB">
        <authorList>
            <consortium name="EnsemblPlants"/>
        </authorList>
    </citation>
    <scope>IDENTIFICATION</scope>
</reference>
<dbReference type="Gramene" id="TraesCLE_scaffold_042903_01G000100.1">
    <property type="protein sequence ID" value="TraesCLE_scaffold_042903_01G000100.1"/>
    <property type="gene ID" value="TraesCLE_scaffold_042903_01G000100"/>
</dbReference>
<dbReference type="EnsemblPlants" id="TraesCS5A02G366500.1">
    <property type="protein sequence ID" value="TraesCS5A02G366500.1"/>
    <property type="gene ID" value="TraesCS5A02G366500"/>
</dbReference>
<dbReference type="Gramene" id="TraesLAC5A03G02675760.1">
    <property type="protein sequence ID" value="TraesLAC5A03G02675760.1"/>
    <property type="gene ID" value="TraesLAC5A03G02675760"/>
</dbReference>
<dbReference type="OrthoDB" id="510307at2759"/>
<dbReference type="Gramene" id="TraesSYM5A03G02750810.1">
    <property type="protein sequence ID" value="TraesSYM5A03G02750810.1"/>
    <property type="gene ID" value="TraesSYM5A03G02750810"/>
</dbReference>
<evidence type="ECO:0000313" key="2">
    <source>
        <dbReference type="Proteomes" id="UP000019116"/>
    </source>
</evidence>
<name>A0A3B6KNU9_WHEAT</name>
<evidence type="ECO:0008006" key="3">
    <source>
        <dbReference type="Google" id="ProtNLM"/>
    </source>
</evidence>
<dbReference type="Gramene" id="TraesCS5A02G366500.1">
    <property type="protein sequence ID" value="TraesCS5A02G366500.1"/>
    <property type="gene ID" value="TraesCS5A02G366500"/>
</dbReference>
<dbReference type="Gramene" id="TraesLDM5A03G02723980.1">
    <property type="protein sequence ID" value="TraesLDM5A03G02723980.1"/>
    <property type="gene ID" value="TraesLDM5A03G02723980"/>
</dbReference>
<dbReference type="Gramene" id="TraesJAG5A03G02723000.1">
    <property type="protein sequence ID" value="TraesJAG5A03G02723000.1"/>
    <property type="gene ID" value="TraesJAG5A03G02723000"/>
</dbReference>
<dbReference type="Gramene" id="TraesPARA_EIv1.0_1542670.1">
    <property type="protein sequence ID" value="TraesPARA_EIv1.0_1542670.1.CDS"/>
    <property type="gene ID" value="TraesPARA_EIv1.0_1542670"/>
</dbReference>
<dbReference type="Gramene" id="TraesNOR5A03G02745010.1">
    <property type="protein sequence ID" value="TraesNOR5A03G02745010.1"/>
    <property type="gene ID" value="TraesNOR5A03G02745010"/>
</dbReference>
<evidence type="ECO:0000313" key="1">
    <source>
        <dbReference type="EnsemblPlants" id="TraesCS5A02G366500.1"/>
    </source>
</evidence>
<dbReference type="Gramene" id="TraesRN5A0100894400.1">
    <property type="protein sequence ID" value="TraesRN5A0100894400.1"/>
    <property type="gene ID" value="TraesRN5A0100894400"/>
</dbReference>
<dbReference type="Proteomes" id="UP000019116">
    <property type="component" value="Chromosome 5A"/>
</dbReference>
<dbReference type="Gramene" id="TraesARI5A03G02763610.1">
    <property type="protein sequence ID" value="TraesARI5A03G02763610.1"/>
    <property type="gene ID" value="TraesARI5A03G02763610"/>
</dbReference>
<dbReference type="SUPFAM" id="SSF55811">
    <property type="entry name" value="Nudix"/>
    <property type="match status" value="1"/>
</dbReference>
<dbReference type="Gramene" id="TraesWEE_scaffold_023349_01G000200.1">
    <property type="protein sequence ID" value="TraesWEE_scaffold_023349_01G000200.1"/>
    <property type="gene ID" value="TraesWEE_scaffold_023349_01G000200"/>
</dbReference>
<dbReference type="InterPro" id="IPR015797">
    <property type="entry name" value="NUDIX_hydrolase-like_dom_sf"/>
</dbReference>